<dbReference type="AlphaFoldDB" id="A0A6P3VQ29"/>
<dbReference type="CTD" id="794783"/>
<gene>
    <name evidence="6" type="primary">plin6</name>
</gene>
<name>A0A6P3VQ29_CLUHA</name>
<dbReference type="RefSeq" id="XP_012678296.2">
    <property type="nucleotide sequence ID" value="XM_012822842.2"/>
</dbReference>
<dbReference type="GeneID" id="105896120"/>
<comment type="subcellular location">
    <subcellularLocation>
        <location evidence="1">Lipid droplet</location>
    </subcellularLocation>
</comment>
<dbReference type="KEGG" id="char:105896120"/>
<keyword evidence="5" id="KW-1185">Reference proteome</keyword>
<evidence type="ECO:0000256" key="3">
    <source>
        <dbReference type="ARBA" id="ARBA00022677"/>
    </source>
</evidence>
<dbReference type="PANTHER" id="PTHR14024:SF48">
    <property type="entry name" value="PERILIPIN 6"/>
    <property type="match status" value="1"/>
</dbReference>
<sequence length="587" mass="66098">MSYPSNQNSERNAVQRVAALPLVSSFLQNVSSVYEVLRDRYPLLGFMGDMSGLGLHFLRLTARQRAGPLMQSLEPQIDAVNHYACMGLDNMEKNFPVLNQSAEEALAHLKDGFYLTVDDVQTRLIEEMENLVDATWDLLITLQNSEMGQVVTSSLDEVLTRTEEAVSHYLPLPPTMRQEFEIRAQEYEDSDDNDEPGMWTRVRCLLLNLSLQLYHRALKLREQLYRVLLPLGVVADTVGLTQMMEVVVMMLPNLMAFYMSQVKQMRSLGDLAMNQLSALVQTLLKLPPVQQIQALPTQVVEVVSNLQELTRVLIQLLINTTPLYNMLEEPSETELLDYLNQEEPSGESARCGSSNNLFLKAMDGRPRRRRSFYARSRKCSIPASDPSAQTNAVSTPTSTPLPVNGRRGSLRHGSHPELETLALPPPNMIRRKSSAAEVLLAPIIQLVSQSKRAFEYLSSTPDQDESLTQVEESMTQVEEFMIQVEESMTELETLALPPSNMIRRKSSAAFKYLSSTPDQDESMTQVEESKTQVEESMAELETLALPPPNMIRRKSSAAFKYLSSTPDQDESMTQVEESMTQVEESMT</sequence>
<protein>
    <submittedName>
        <fullName evidence="6">Perilipin 6</fullName>
    </submittedName>
</protein>
<dbReference type="GO" id="GO:0005829">
    <property type="term" value="C:cytosol"/>
    <property type="evidence" value="ECO:0007669"/>
    <property type="project" value="TreeGrafter"/>
</dbReference>
<dbReference type="Pfam" id="PF03036">
    <property type="entry name" value="Perilipin"/>
    <property type="match status" value="1"/>
</dbReference>
<dbReference type="GO" id="GO:0019915">
    <property type="term" value="P:lipid storage"/>
    <property type="evidence" value="ECO:0007669"/>
    <property type="project" value="TreeGrafter"/>
</dbReference>
<accession>A0A6P3VQ29</accession>
<feature type="region of interest" description="Disordered" evidence="4">
    <location>
        <begin position="562"/>
        <end position="587"/>
    </location>
</feature>
<proteinExistence type="inferred from homology"/>
<evidence type="ECO:0000256" key="2">
    <source>
        <dbReference type="ARBA" id="ARBA00006311"/>
    </source>
</evidence>
<dbReference type="PANTHER" id="PTHR14024">
    <property type="entry name" value="PERILIPIN"/>
    <property type="match status" value="1"/>
</dbReference>
<dbReference type="GO" id="GO:0005811">
    <property type="term" value="C:lipid droplet"/>
    <property type="evidence" value="ECO:0007669"/>
    <property type="project" value="UniProtKB-SubCell"/>
</dbReference>
<keyword evidence="3" id="KW-0551">Lipid droplet</keyword>
<evidence type="ECO:0000256" key="1">
    <source>
        <dbReference type="ARBA" id="ARBA00004502"/>
    </source>
</evidence>
<feature type="compositionally biased region" description="Polar residues" evidence="4">
    <location>
        <begin position="386"/>
        <end position="401"/>
    </location>
</feature>
<feature type="region of interest" description="Disordered" evidence="4">
    <location>
        <begin position="372"/>
        <end position="420"/>
    </location>
</feature>
<evidence type="ECO:0000313" key="5">
    <source>
        <dbReference type="Proteomes" id="UP000515152"/>
    </source>
</evidence>
<reference evidence="6" key="1">
    <citation type="submission" date="2025-08" db="UniProtKB">
        <authorList>
            <consortium name="RefSeq"/>
        </authorList>
    </citation>
    <scope>IDENTIFICATION</scope>
</reference>
<dbReference type="GO" id="GO:0010890">
    <property type="term" value="P:positive regulation of triglyceride storage"/>
    <property type="evidence" value="ECO:0007669"/>
    <property type="project" value="TreeGrafter"/>
</dbReference>
<comment type="similarity">
    <text evidence="2">Belongs to the perilipin family.</text>
</comment>
<dbReference type="Proteomes" id="UP000515152">
    <property type="component" value="Chromosome 11"/>
</dbReference>
<dbReference type="OrthoDB" id="376826at2759"/>
<organism evidence="5 6">
    <name type="scientific">Clupea harengus</name>
    <name type="common">Atlantic herring</name>
    <dbReference type="NCBI Taxonomy" id="7950"/>
    <lineage>
        <taxon>Eukaryota</taxon>
        <taxon>Metazoa</taxon>
        <taxon>Chordata</taxon>
        <taxon>Craniata</taxon>
        <taxon>Vertebrata</taxon>
        <taxon>Euteleostomi</taxon>
        <taxon>Actinopterygii</taxon>
        <taxon>Neopterygii</taxon>
        <taxon>Teleostei</taxon>
        <taxon>Clupei</taxon>
        <taxon>Clupeiformes</taxon>
        <taxon>Clupeoidei</taxon>
        <taxon>Clupeidae</taxon>
        <taxon>Clupea</taxon>
    </lineage>
</organism>
<dbReference type="InterPro" id="IPR004279">
    <property type="entry name" value="Perilipin"/>
</dbReference>
<evidence type="ECO:0000256" key="4">
    <source>
        <dbReference type="SAM" id="MobiDB-lite"/>
    </source>
</evidence>
<evidence type="ECO:0000313" key="6">
    <source>
        <dbReference type="RefSeq" id="XP_012678296.2"/>
    </source>
</evidence>